<organism evidence="2 3">
    <name type="scientific">Calocera cornea HHB12733</name>
    <dbReference type="NCBI Taxonomy" id="1353952"/>
    <lineage>
        <taxon>Eukaryota</taxon>
        <taxon>Fungi</taxon>
        <taxon>Dikarya</taxon>
        <taxon>Basidiomycota</taxon>
        <taxon>Agaricomycotina</taxon>
        <taxon>Dacrymycetes</taxon>
        <taxon>Dacrymycetales</taxon>
        <taxon>Dacrymycetaceae</taxon>
        <taxon>Calocera</taxon>
    </lineage>
</organism>
<evidence type="ECO:0000313" key="3">
    <source>
        <dbReference type="Proteomes" id="UP000076842"/>
    </source>
</evidence>
<dbReference type="AlphaFoldDB" id="A0A165GAM6"/>
<evidence type="ECO:0000256" key="1">
    <source>
        <dbReference type="SAM" id="MobiDB-lite"/>
    </source>
</evidence>
<feature type="compositionally biased region" description="Basic residues" evidence="1">
    <location>
        <begin position="114"/>
        <end position="124"/>
    </location>
</feature>
<feature type="region of interest" description="Disordered" evidence="1">
    <location>
        <begin position="1"/>
        <end position="124"/>
    </location>
</feature>
<gene>
    <name evidence="2" type="ORF">CALCODRAFT_495648</name>
</gene>
<dbReference type="EMBL" id="KV423958">
    <property type="protein sequence ID" value="KZT57826.1"/>
    <property type="molecule type" value="Genomic_DNA"/>
</dbReference>
<sequence>MAFPTESQTVPEPLMQGSAVPSAPTSAGVPPVLAVSLPTPSDAPSEAADNVQTTEPEPEPTSSSPPLSTTIASSTPGSAEKTFKMGRRLSERVANLISPKREKEVKQPEQETKKAHRPLHRRLQ</sequence>
<protein>
    <submittedName>
        <fullName evidence="2">Uncharacterized protein</fullName>
    </submittedName>
</protein>
<feature type="compositionally biased region" description="Low complexity" evidence="1">
    <location>
        <begin position="60"/>
        <end position="76"/>
    </location>
</feature>
<proteinExistence type="predicted"/>
<keyword evidence="3" id="KW-1185">Reference proteome</keyword>
<feature type="compositionally biased region" description="Basic and acidic residues" evidence="1">
    <location>
        <begin position="99"/>
        <end position="113"/>
    </location>
</feature>
<name>A0A165GAM6_9BASI</name>
<evidence type="ECO:0000313" key="2">
    <source>
        <dbReference type="EMBL" id="KZT57826.1"/>
    </source>
</evidence>
<feature type="compositionally biased region" description="Polar residues" evidence="1">
    <location>
        <begin position="1"/>
        <end position="10"/>
    </location>
</feature>
<dbReference type="InParanoid" id="A0A165GAM6"/>
<reference evidence="2 3" key="1">
    <citation type="journal article" date="2016" name="Mol. Biol. Evol.">
        <title>Comparative Genomics of Early-Diverging Mushroom-Forming Fungi Provides Insights into the Origins of Lignocellulose Decay Capabilities.</title>
        <authorList>
            <person name="Nagy L.G."/>
            <person name="Riley R."/>
            <person name="Tritt A."/>
            <person name="Adam C."/>
            <person name="Daum C."/>
            <person name="Floudas D."/>
            <person name="Sun H."/>
            <person name="Yadav J.S."/>
            <person name="Pangilinan J."/>
            <person name="Larsson K.H."/>
            <person name="Matsuura K."/>
            <person name="Barry K."/>
            <person name="Labutti K."/>
            <person name="Kuo R."/>
            <person name="Ohm R.A."/>
            <person name="Bhattacharya S.S."/>
            <person name="Shirouzu T."/>
            <person name="Yoshinaga Y."/>
            <person name="Martin F.M."/>
            <person name="Grigoriev I.V."/>
            <person name="Hibbett D.S."/>
        </authorList>
    </citation>
    <scope>NUCLEOTIDE SEQUENCE [LARGE SCALE GENOMIC DNA]</scope>
    <source>
        <strain evidence="2 3">HHB12733</strain>
    </source>
</reference>
<dbReference type="Proteomes" id="UP000076842">
    <property type="component" value="Unassembled WGS sequence"/>
</dbReference>
<accession>A0A165GAM6</accession>